<evidence type="ECO:0000256" key="4">
    <source>
        <dbReference type="ARBA" id="ARBA00022982"/>
    </source>
</evidence>
<gene>
    <name evidence="8" type="ORF">C9I57_20780</name>
</gene>
<protein>
    <submittedName>
        <fullName evidence="8">Cytochrome C</fullName>
    </submittedName>
</protein>
<sequence length="113" mass="12686">MNGLHKGWMIGMAGLLAGLHCWTALAKPEPTDLIDEQHCMFCHTIDAPFLAPSFRQIADRYRDQPNASVMLENKLRKGGRAHWGDTQMPLPAERGGPISRQDAHKLVQWVLSQ</sequence>
<dbReference type="SUPFAM" id="SSF46626">
    <property type="entry name" value="Cytochrome c"/>
    <property type="match status" value="1"/>
</dbReference>
<evidence type="ECO:0000256" key="5">
    <source>
        <dbReference type="ARBA" id="ARBA00023004"/>
    </source>
</evidence>
<name>A0A2T3XR12_9BURK</name>
<evidence type="ECO:0000256" key="2">
    <source>
        <dbReference type="ARBA" id="ARBA00022617"/>
    </source>
</evidence>
<evidence type="ECO:0000313" key="9">
    <source>
        <dbReference type="Proteomes" id="UP000240638"/>
    </source>
</evidence>
<dbReference type="AlphaFoldDB" id="A0A2T3XR12"/>
<feature type="binding site" description="covalent" evidence="6">
    <location>
        <position position="43"/>
    </location>
    <ligand>
        <name>heme c</name>
        <dbReference type="ChEBI" id="CHEBI:61717"/>
    </ligand>
</feature>
<dbReference type="InterPro" id="IPR002324">
    <property type="entry name" value="Cyt_c_ID"/>
</dbReference>
<dbReference type="Pfam" id="PF00034">
    <property type="entry name" value="Cytochrom_C"/>
    <property type="match status" value="1"/>
</dbReference>
<organism evidence="8 9">
    <name type="scientific">Trinickia symbiotica</name>
    <dbReference type="NCBI Taxonomy" id="863227"/>
    <lineage>
        <taxon>Bacteria</taxon>
        <taxon>Pseudomonadati</taxon>
        <taxon>Pseudomonadota</taxon>
        <taxon>Betaproteobacteria</taxon>
        <taxon>Burkholderiales</taxon>
        <taxon>Burkholderiaceae</taxon>
        <taxon>Trinickia</taxon>
    </lineage>
</organism>
<evidence type="ECO:0000259" key="7">
    <source>
        <dbReference type="PROSITE" id="PS51007"/>
    </source>
</evidence>
<dbReference type="GO" id="GO:0020037">
    <property type="term" value="F:heme binding"/>
    <property type="evidence" value="ECO:0007669"/>
    <property type="project" value="InterPro"/>
</dbReference>
<dbReference type="InterPro" id="IPR036909">
    <property type="entry name" value="Cyt_c-like_dom_sf"/>
</dbReference>
<accession>A0A2T3XR12</accession>
<dbReference type="PRINTS" id="PR00606">
    <property type="entry name" value="CYTCHROMECID"/>
</dbReference>
<keyword evidence="2 6" id="KW-0349">Heme</keyword>
<keyword evidence="3 6" id="KW-0479">Metal-binding</keyword>
<comment type="PTM">
    <text evidence="6">Binds 1 heme c group covalently per subunit.</text>
</comment>
<evidence type="ECO:0000256" key="3">
    <source>
        <dbReference type="ARBA" id="ARBA00022723"/>
    </source>
</evidence>
<feature type="domain" description="Cytochrome c" evidence="7">
    <location>
        <begin position="13"/>
        <end position="113"/>
    </location>
</feature>
<evidence type="ECO:0000256" key="1">
    <source>
        <dbReference type="ARBA" id="ARBA00022448"/>
    </source>
</evidence>
<dbReference type="GO" id="GO:0005506">
    <property type="term" value="F:iron ion binding"/>
    <property type="evidence" value="ECO:0007669"/>
    <property type="project" value="InterPro"/>
</dbReference>
<dbReference type="PROSITE" id="PS51007">
    <property type="entry name" value="CYTC"/>
    <property type="match status" value="1"/>
</dbReference>
<keyword evidence="4" id="KW-0249">Electron transport</keyword>
<evidence type="ECO:0000256" key="6">
    <source>
        <dbReference type="PIRSR" id="PIRSR602324-1"/>
    </source>
</evidence>
<reference evidence="8 9" key="1">
    <citation type="submission" date="2018-03" db="EMBL/GenBank/DDBJ databases">
        <title>Whole genome analyses suggest that Burkholderia sensu lato contains two further novel genera in the rhizoxinica-symbiotica group Mycetohabitans gen. nov., and Trinickia gen. nov.: implications for the evolution of diazotrophy and nodulation in the Burkholderiaceae.</title>
        <authorList>
            <person name="Estrada De Los Santos P."/>
            <person name="Palmer M."/>
            <person name="Chavez-Ramirez B."/>
            <person name="Steenkamp E.T."/>
            <person name="Hirsch A.M."/>
            <person name="Manyaka P."/>
            <person name="Maluk M."/>
            <person name="Lafos M."/>
            <person name="Crook M."/>
            <person name="Gross E."/>
            <person name="Simon M.F."/>
            <person name="Bueno Dos Reis Junior F."/>
            <person name="Poole P.S."/>
            <person name="Venter S.N."/>
            <person name="James E.K."/>
        </authorList>
    </citation>
    <scope>NUCLEOTIDE SEQUENCE [LARGE SCALE GENOMIC DNA]</scope>
    <source>
        <strain evidence="8 9">JPY-366</strain>
    </source>
</reference>
<dbReference type="Proteomes" id="UP000240638">
    <property type="component" value="Unassembled WGS sequence"/>
</dbReference>
<dbReference type="Gene3D" id="1.10.760.10">
    <property type="entry name" value="Cytochrome c-like domain"/>
    <property type="match status" value="1"/>
</dbReference>
<dbReference type="EMBL" id="PYUC01000010">
    <property type="protein sequence ID" value="PTB18928.1"/>
    <property type="molecule type" value="Genomic_DNA"/>
</dbReference>
<dbReference type="GO" id="GO:0009055">
    <property type="term" value="F:electron transfer activity"/>
    <property type="evidence" value="ECO:0007669"/>
    <property type="project" value="InterPro"/>
</dbReference>
<proteinExistence type="predicted"/>
<keyword evidence="1" id="KW-0813">Transport</keyword>
<keyword evidence="5 6" id="KW-0408">Iron</keyword>
<evidence type="ECO:0000313" key="8">
    <source>
        <dbReference type="EMBL" id="PTB18928.1"/>
    </source>
</evidence>
<comment type="caution">
    <text evidence="8">The sequence shown here is derived from an EMBL/GenBank/DDBJ whole genome shotgun (WGS) entry which is preliminary data.</text>
</comment>
<feature type="binding site" description="covalent" evidence="6">
    <location>
        <position position="39"/>
    </location>
    <ligand>
        <name>heme c</name>
        <dbReference type="ChEBI" id="CHEBI:61717"/>
    </ligand>
</feature>
<dbReference type="InterPro" id="IPR009056">
    <property type="entry name" value="Cyt_c-like_dom"/>
</dbReference>